<feature type="compositionally biased region" description="Polar residues" evidence="1">
    <location>
        <begin position="229"/>
        <end position="253"/>
    </location>
</feature>
<gene>
    <name evidence="2" type="ORF">BDV98DRAFT_497244</name>
</gene>
<feature type="compositionally biased region" description="Polar residues" evidence="1">
    <location>
        <begin position="185"/>
        <end position="195"/>
    </location>
</feature>
<dbReference type="EMBL" id="ML178814">
    <property type="protein sequence ID" value="TFL07445.1"/>
    <property type="molecule type" value="Genomic_DNA"/>
</dbReference>
<evidence type="ECO:0000256" key="1">
    <source>
        <dbReference type="SAM" id="MobiDB-lite"/>
    </source>
</evidence>
<feature type="region of interest" description="Disordered" evidence="1">
    <location>
        <begin position="314"/>
        <end position="335"/>
    </location>
</feature>
<feature type="compositionally biased region" description="Low complexity" evidence="1">
    <location>
        <begin position="614"/>
        <end position="627"/>
    </location>
</feature>
<accession>A0A5C3QZK4</accession>
<feature type="compositionally biased region" description="Acidic residues" evidence="1">
    <location>
        <begin position="19"/>
        <end position="30"/>
    </location>
</feature>
<protein>
    <submittedName>
        <fullName evidence="2">Uncharacterized protein</fullName>
    </submittedName>
</protein>
<feature type="non-terminal residue" evidence="2">
    <location>
        <position position="1"/>
    </location>
</feature>
<feature type="region of interest" description="Disordered" evidence="1">
    <location>
        <begin position="399"/>
        <end position="683"/>
    </location>
</feature>
<feature type="compositionally biased region" description="Acidic residues" evidence="1">
    <location>
        <begin position="567"/>
        <end position="576"/>
    </location>
</feature>
<sequence length="696" mass="75400">RPPSPLRNGFSASSSVGIDPDDLNDDDDDDRSWIQRSPSPSSSVSKMAVNFAQKVGNLVGSMGQRPPNYLPTAAELEAEAERERDRSRREAERILSREAETRRNVEDRVLEMLNTHADMHPPTRTQTMPNIPSPSGSQKESWWNAAKNRMTPTKELTPAQQVVQETKAKEKKGSKGKGKEKEQDWLSNAQLNGSDPSFLGSDLGGASPSPVPRSLPGSPASPTPVRHSASMQAPNLSSSPMRSNDNLSSSPSRETPPVYAQFNSQGALDVHGTLLTIAKRFEKLEKWTVGHVRALEDRMGDVERWLVEKEKEKGEVKQASTAHSTSKQASSISADEADMIREDLSEMQSRVVEIGREMAKLATSNRNLSVNESAQSVQVSVAPQTQSSFAVHESAEEFVSSPSSSIRGLPSSTSEATTTPLRSSSSVSSRNRLPYPSGDYAPSPDGSTLPPEVISPPNSPPASLNSSRIMTMSMHTSTSDTSNAVASGASASPQSSSSLPPPRAPPQRPSSVSPTPRKRYTVALGDPIVSPPEFQASSAFTKRHNPQSSVSTTSTYFSSYSSTGSDTEGEVDEMDQETIGKRAGRVAAQRPPRSHSPAPNIRARPQSTYGYASLQQTPQPQTAPLQLRSRSRSTDKFGANMKSASQTSLNSTFVDPLLLRKEQQQQNTKTPTRKPAGKVPVGQLVAFFDQDKKEWE</sequence>
<feature type="compositionally biased region" description="Basic and acidic residues" evidence="1">
    <location>
        <begin position="79"/>
        <end position="95"/>
    </location>
</feature>
<feature type="compositionally biased region" description="Polar residues" evidence="1">
    <location>
        <begin position="318"/>
        <end position="333"/>
    </location>
</feature>
<feature type="compositionally biased region" description="Polar residues" evidence="1">
    <location>
        <begin position="642"/>
        <end position="653"/>
    </location>
</feature>
<feature type="compositionally biased region" description="Pro residues" evidence="1">
    <location>
        <begin position="499"/>
        <end position="508"/>
    </location>
</feature>
<organism evidence="2 3">
    <name type="scientific">Pterulicium gracile</name>
    <dbReference type="NCBI Taxonomy" id="1884261"/>
    <lineage>
        <taxon>Eukaryota</taxon>
        <taxon>Fungi</taxon>
        <taxon>Dikarya</taxon>
        <taxon>Basidiomycota</taxon>
        <taxon>Agaricomycotina</taxon>
        <taxon>Agaricomycetes</taxon>
        <taxon>Agaricomycetidae</taxon>
        <taxon>Agaricales</taxon>
        <taxon>Pleurotineae</taxon>
        <taxon>Pterulaceae</taxon>
        <taxon>Pterulicium</taxon>
    </lineage>
</organism>
<reference evidence="2 3" key="1">
    <citation type="journal article" date="2019" name="Nat. Ecol. Evol.">
        <title>Megaphylogeny resolves global patterns of mushroom evolution.</title>
        <authorList>
            <person name="Varga T."/>
            <person name="Krizsan K."/>
            <person name="Foldi C."/>
            <person name="Dima B."/>
            <person name="Sanchez-Garcia M."/>
            <person name="Sanchez-Ramirez S."/>
            <person name="Szollosi G.J."/>
            <person name="Szarkandi J.G."/>
            <person name="Papp V."/>
            <person name="Albert L."/>
            <person name="Andreopoulos W."/>
            <person name="Angelini C."/>
            <person name="Antonin V."/>
            <person name="Barry K.W."/>
            <person name="Bougher N.L."/>
            <person name="Buchanan P."/>
            <person name="Buyck B."/>
            <person name="Bense V."/>
            <person name="Catcheside P."/>
            <person name="Chovatia M."/>
            <person name="Cooper J."/>
            <person name="Damon W."/>
            <person name="Desjardin D."/>
            <person name="Finy P."/>
            <person name="Geml J."/>
            <person name="Haridas S."/>
            <person name="Hughes K."/>
            <person name="Justo A."/>
            <person name="Karasinski D."/>
            <person name="Kautmanova I."/>
            <person name="Kiss B."/>
            <person name="Kocsube S."/>
            <person name="Kotiranta H."/>
            <person name="LaButti K.M."/>
            <person name="Lechner B.E."/>
            <person name="Liimatainen K."/>
            <person name="Lipzen A."/>
            <person name="Lukacs Z."/>
            <person name="Mihaltcheva S."/>
            <person name="Morgado L.N."/>
            <person name="Niskanen T."/>
            <person name="Noordeloos M.E."/>
            <person name="Ohm R.A."/>
            <person name="Ortiz-Santana B."/>
            <person name="Ovrebo C."/>
            <person name="Racz N."/>
            <person name="Riley R."/>
            <person name="Savchenko A."/>
            <person name="Shiryaev A."/>
            <person name="Soop K."/>
            <person name="Spirin V."/>
            <person name="Szebenyi C."/>
            <person name="Tomsovsky M."/>
            <person name="Tulloss R.E."/>
            <person name="Uehling J."/>
            <person name="Grigoriev I.V."/>
            <person name="Vagvolgyi C."/>
            <person name="Papp T."/>
            <person name="Martin F.M."/>
            <person name="Miettinen O."/>
            <person name="Hibbett D.S."/>
            <person name="Nagy L.G."/>
        </authorList>
    </citation>
    <scope>NUCLEOTIDE SEQUENCE [LARGE SCALE GENOMIC DNA]</scope>
    <source>
        <strain evidence="2 3">CBS 309.79</strain>
    </source>
</reference>
<feature type="compositionally biased region" description="Low complexity" evidence="1">
    <location>
        <begin position="399"/>
        <end position="414"/>
    </location>
</feature>
<feature type="compositionally biased region" description="Polar residues" evidence="1">
    <location>
        <begin position="123"/>
        <end position="141"/>
    </location>
</feature>
<feature type="compositionally biased region" description="Low complexity" evidence="1">
    <location>
        <begin position="548"/>
        <end position="566"/>
    </location>
</feature>
<feature type="compositionally biased region" description="Low complexity" evidence="1">
    <location>
        <begin position="461"/>
        <end position="498"/>
    </location>
</feature>
<proteinExistence type="predicted"/>
<evidence type="ECO:0000313" key="2">
    <source>
        <dbReference type="EMBL" id="TFL07445.1"/>
    </source>
</evidence>
<dbReference type="Proteomes" id="UP000305067">
    <property type="component" value="Unassembled WGS sequence"/>
</dbReference>
<feature type="compositionally biased region" description="Basic and acidic residues" evidence="1">
    <location>
        <begin position="166"/>
        <end position="184"/>
    </location>
</feature>
<dbReference type="AlphaFoldDB" id="A0A5C3QZK4"/>
<feature type="region of interest" description="Disordered" evidence="1">
    <location>
        <begin position="115"/>
        <end position="259"/>
    </location>
</feature>
<dbReference type="OrthoDB" id="3269842at2759"/>
<evidence type="ECO:0000313" key="3">
    <source>
        <dbReference type="Proteomes" id="UP000305067"/>
    </source>
</evidence>
<keyword evidence="3" id="KW-1185">Reference proteome</keyword>
<feature type="region of interest" description="Disordered" evidence="1">
    <location>
        <begin position="1"/>
        <end position="95"/>
    </location>
</feature>
<name>A0A5C3QZK4_9AGAR</name>